<protein>
    <recommendedName>
        <fullName evidence="6">NfeD-like C-terminal domain-containing protein</fullName>
    </recommendedName>
</protein>
<dbReference type="SUPFAM" id="SSF141322">
    <property type="entry name" value="NfeD domain-like"/>
    <property type="match status" value="1"/>
</dbReference>
<dbReference type="InterPro" id="IPR052165">
    <property type="entry name" value="Membrane_assoc_protease"/>
</dbReference>
<dbReference type="InterPro" id="IPR002810">
    <property type="entry name" value="NfeD-like_C"/>
</dbReference>
<dbReference type="EMBL" id="BAAFSF010000004">
    <property type="protein sequence ID" value="GAB1252308.1"/>
    <property type="molecule type" value="Genomic_DNA"/>
</dbReference>
<organism evidence="7 8">
    <name type="scientific">Porphyromonas miyakawae</name>
    <dbReference type="NCBI Taxonomy" id="3137470"/>
    <lineage>
        <taxon>Bacteria</taxon>
        <taxon>Pseudomonadati</taxon>
        <taxon>Bacteroidota</taxon>
        <taxon>Bacteroidia</taxon>
        <taxon>Bacteroidales</taxon>
        <taxon>Porphyromonadaceae</taxon>
        <taxon>Porphyromonas</taxon>
    </lineage>
</organism>
<keyword evidence="4 5" id="KW-0472">Membrane</keyword>
<keyword evidence="2 5" id="KW-0812">Transmembrane</keyword>
<dbReference type="Gene3D" id="2.40.50.140">
    <property type="entry name" value="Nucleic acid-binding proteins"/>
    <property type="match status" value="1"/>
</dbReference>
<keyword evidence="8" id="KW-1185">Reference proteome</keyword>
<evidence type="ECO:0000256" key="2">
    <source>
        <dbReference type="ARBA" id="ARBA00022692"/>
    </source>
</evidence>
<evidence type="ECO:0000256" key="3">
    <source>
        <dbReference type="ARBA" id="ARBA00022989"/>
    </source>
</evidence>
<feature type="transmembrane region" description="Helical" evidence="5">
    <location>
        <begin position="47"/>
        <end position="68"/>
    </location>
</feature>
<dbReference type="PANTHER" id="PTHR33507:SF3">
    <property type="entry name" value="INNER MEMBRANE PROTEIN YBBJ"/>
    <property type="match status" value="1"/>
</dbReference>
<feature type="domain" description="NfeD-like C-terminal" evidence="6">
    <location>
        <begin position="96"/>
        <end position="156"/>
    </location>
</feature>
<keyword evidence="3 5" id="KW-1133">Transmembrane helix</keyword>
<dbReference type="Pfam" id="PF01957">
    <property type="entry name" value="NfeD"/>
    <property type="match status" value="1"/>
</dbReference>
<gene>
    <name evidence="7" type="ORF">Tsumi_14140</name>
</gene>
<evidence type="ECO:0000259" key="6">
    <source>
        <dbReference type="Pfam" id="PF01957"/>
    </source>
</evidence>
<evidence type="ECO:0000256" key="4">
    <source>
        <dbReference type="ARBA" id="ARBA00023136"/>
    </source>
</evidence>
<comment type="subcellular location">
    <subcellularLocation>
        <location evidence="1">Membrane</location>
        <topology evidence="1">Multi-pass membrane protein</topology>
    </subcellularLocation>
</comment>
<evidence type="ECO:0000256" key="1">
    <source>
        <dbReference type="ARBA" id="ARBA00004141"/>
    </source>
</evidence>
<proteinExistence type="predicted"/>
<comment type="caution">
    <text evidence="7">The sequence shown here is derived from an EMBL/GenBank/DDBJ whole genome shotgun (WGS) entry which is preliminary data.</text>
</comment>
<dbReference type="InterPro" id="IPR012340">
    <property type="entry name" value="NA-bd_OB-fold"/>
</dbReference>
<name>A0ABQ0E3M1_9PORP</name>
<feature type="transmembrane region" description="Helical" evidence="5">
    <location>
        <begin position="12"/>
        <end position="41"/>
    </location>
</feature>
<evidence type="ECO:0000313" key="7">
    <source>
        <dbReference type="EMBL" id="GAB1252308.1"/>
    </source>
</evidence>
<accession>A0ABQ0E3M1</accession>
<evidence type="ECO:0000313" key="8">
    <source>
        <dbReference type="Proteomes" id="UP001628220"/>
    </source>
</evidence>
<reference evidence="7 8" key="1">
    <citation type="journal article" date="2025" name="Int. J. Syst. Evol. Microbiol.">
        <title>Desulfovibrio falkowii sp. nov., Porphyromonas miyakawae sp. nov., Mediterraneibacter flintii sp. nov. and Owariibacterium komagatae gen. nov., sp. nov., isolated from human faeces.</title>
        <authorList>
            <person name="Hamaguchi T."/>
            <person name="Ohara M."/>
            <person name="Hisatomi A."/>
            <person name="Sekiguchi K."/>
            <person name="Takeda J.I."/>
            <person name="Ueyama J."/>
            <person name="Ito M."/>
            <person name="Nishiwaki H."/>
            <person name="Ogi T."/>
            <person name="Hirayama M."/>
            <person name="Ohkuma M."/>
            <person name="Sakamoto M."/>
            <person name="Ohno K."/>
        </authorList>
    </citation>
    <scope>NUCLEOTIDE SEQUENCE [LARGE SCALE GENOMIC DNA]</scope>
    <source>
        <strain evidence="7 8">13CB11C</strain>
    </source>
</reference>
<dbReference type="Proteomes" id="UP001628220">
    <property type="component" value="Unassembled WGS sequence"/>
</dbReference>
<sequence>MNGAYFWLVAGLLLLLAELFTPGFVVCCFGIGALMACLASFLGAGLFWQVFCFAVGSFATLFLLRPLLNRGLRKRKLAGKLHPATDKDGSLPTGMDALKGRSALVVKEIDGIEGIGRVAIDGDEWPAKAATSEEKFNVGERIIVTDNESIVLVVAPYPEAQSNTTEN</sequence>
<evidence type="ECO:0000256" key="5">
    <source>
        <dbReference type="SAM" id="Phobius"/>
    </source>
</evidence>
<dbReference type="RefSeq" id="WP_411916066.1">
    <property type="nucleotide sequence ID" value="NZ_BAAFSF010000004.1"/>
</dbReference>
<dbReference type="PANTHER" id="PTHR33507">
    <property type="entry name" value="INNER MEMBRANE PROTEIN YBBJ"/>
    <property type="match status" value="1"/>
</dbReference>